<evidence type="ECO:0000256" key="1">
    <source>
        <dbReference type="SAM" id="MobiDB-lite"/>
    </source>
</evidence>
<name>A0ABU0RLE7_9ACTN</name>
<evidence type="ECO:0008006" key="4">
    <source>
        <dbReference type="Google" id="ProtNLM"/>
    </source>
</evidence>
<comment type="caution">
    <text evidence="2">The sequence shown here is derived from an EMBL/GenBank/DDBJ whole genome shotgun (WGS) entry which is preliminary data.</text>
</comment>
<feature type="compositionally biased region" description="Polar residues" evidence="1">
    <location>
        <begin position="41"/>
        <end position="59"/>
    </location>
</feature>
<dbReference type="EMBL" id="JAUSZS010000003">
    <property type="protein sequence ID" value="MDQ0932812.1"/>
    <property type="molecule type" value="Genomic_DNA"/>
</dbReference>
<reference evidence="2 3" key="1">
    <citation type="submission" date="2023-07" db="EMBL/GenBank/DDBJ databases">
        <title>Comparative genomics of wheat-associated soil bacteria to identify genetic determinants of phenazine resistance.</title>
        <authorList>
            <person name="Mouncey N."/>
        </authorList>
    </citation>
    <scope>NUCLEOTIDE SEQUENCE [LARGE SCALE GENOMIC DNA]</scope>
    <source>
        <strain evidence="2 3">W2I16</strain>
    </source>
</reference>
<feature type="compositionally biased region" description="Basic and acidic residues" evidence="1">
    <location>
        <begin position="60"/>
        <end position="76"/>
    </location>
</feature>
<evidence type="ECO:0000313" key="3">
    <source>
        <dbReference type="Proteomes" id="UP001223072"/>
    </source>
</evidence>
<feature type="region of interest" description="Disordered" evidence="1">
    <location>
        <begin position="35"/>
        <end position="100"/>
    </location>
</feature>
<evidence type="ECO:0000313" key="2">
    <source>
        <dbReference type="EMBL" id="MDQ0932812.1"/>
    </source>
</evidence>
<keyword evidence="3" id="KW-1185">Reference proteome</keyword>
<gene>
    <name evidence="2" type="ORF">QFZ49_002742</name>
</gene>
<feature type="compositionally biased region" description="Low complexity" evidence="1">
    <location>
        <begin position="88"/>
        <end position="100"/>
    </location>
</feature>
<dbReference type="Proteomes" id="UP001223072">
    <property type="component" value="Unassembled WGS sequence"/>
</dbReference>
<proteinExistence type="predicted"/>
<accession>A0ABU0RLE7</accession>
<sequence>MTRSCAGPLGAVSPLLAPSWLTAVPRMTARTRWPFLRASDSRSTSNNPTPSDQPVPSASSEKERQRPSTDSPRSRENSMNAVGVDMTAAPPASARSHSPLRSALAAMWIATSEDEHAVSTVTAGPSRPYV</sequence>
<organism evidence="2 3">
    <name type="scientific">Streptomyces turgidiscabies</name>
    <dbReference type="NCBI Taxonomy" id="85558"/>
    <lineage>
        <taxon>Bacteria</taxon>
        <taxon>Bacillati</taxon>
        <taxon>Actinomycetota</taxon>
        <taxon>Actinomycetes</taxon>
        <taxon>Kitasatosporales</taxon>
        <taxon>Streptomycetaceae</taxon>
        <taxon>Streptomyces</taxon>
    </lineage>
</organism>
<protein>
    <recommendedName>
        <fullName evidence="4">Secreted protein</fullName>
    </recommendedName>
</protein>